<evidence type="ECO:0000256" key="4">
    <source>
        <dbReference type="ARBA" id="ARBA00022527"/>
    </source>
</evidence>
<dbReference type="SUPFAM" id="SSF56112">
    <property type="entry name" value="Protein kinase-like (PK-like)"/>
    <property type="match status" value="1"/>
</dbReference>
<dbReference type="InterPro" id="IPR000719">
    <property type="entry name" value="Prot_kinase_dom"/>
</dbReference>
<dbReference type="STRING" id="947166.A0A1D1UN58"/>
<feature type="domain" description="Protein kinase" evidence="12">
    <location>
        <begin position="23"/>
        <end position="275"/>
    </location>
</feature>
<evidence type="ECO:0000256" key="11">
    <source>
        <dbReference type="ARBA" id="ARBA00048347"/>
    </source>
</evidence>
<dbReference type="GO" id="GO:0004674">
    <property type="term" value="F:protein serine/threonine kinase activity"/>
    <property type="evidence" value="ECO:0007669"/>
    <property type="project" value="UniProtKB-KW"/>
</dbReference>
<dbReference type="EC" id="2.7.11.21" evidence="2"/>
<comment type="catalytic activity">
    <reaction evidence="10">
        <text>L-threonyl-[protein] + ATP = O-phospho-L-threonyl-[protein] + ADP + H(+)</text>
        <dbReference type="Rhea" id="RHEA:46608"/>
        <dbReference type="Rhea" id="RHEA-COMP:11060"/>
        <dbReference type="Rhea" id="RHEA-COMP:11605"/>
        <dbReference type="ChEBI" id="CHEBI:15378"/>
        <dbReference type="ChEBI" id="CHEBI:30013"/>
        <dbReference type="ChEBI" id="CHEBI:30616"/>
        <dbReference type="ChEBI" id="CHEBI:61977"/>
        <dbReference type="ChEBI" id="CHEBI:456216"/>
        <dbReference type="EC" id="2.7.11.21"/>
    </reaction>
</comment>
<evidence type="ECO:0000256" key="1">
    <source>
        <dbReference type="ARBA" id="ARBA00004496"/>
    </source>
</evidence>
<keyword evidence="15" id="KW-1185">Reference proteome</keyword>
<dbReference type="GO" id="GO:0005524">
    <property type="term" value="F:ATP binding"/>
    <property type="evidence" value="ECO:0007669"/>
    <property type="project" value="UniProtKB-KW"/>
</dbReference>
<evidence type="ECO:0000256" key="8">
    <source>
        <dbReference type="ARBA" id="ARBA00022777"/>
    </source>
</evidence>
<organism evidence="14 15">
    <name type="scientific">Ramazzottius varieornatus</name>
    <name type="common">Water bear</name>
    <name type="synonym">Tardigrade</name>
    <dbReference type="NCBI Taxonomy" id="947166"/>
    <lineage>
        <taxon>Eukaryota</taxon>
        <taxon>Metazoa</taxon>
        <taxon>Ecdysozoa</taxon>
        <taxon>Tardigrada</taxon>
        <taxon>Eutardigrada</taxon>
        <taxon>Parachela</taxon>
        <taxon>Hypsibioidea</taxon>
        <taxon>Ramazzottiidae</taxon>
        <taxon>Ramazzottius</taxon>
    </lineage>
</organism>
<dbReference type="FunFam" id="1.10.510.10:FF:000571">
    <property type="entry name" value="Maternal embryonic leucine zipper kinase"/>
    <property type="match status" value="1"/>
</dbReference>
<dbReference type="Pfam" id="PF00069">
    <property type="entry name" value="Pkinase"/>
    <property type="match status" value="1"/>
</dbReference>
<keyword evidence="5" id="KW-0808">Transferase</keyword>
<dbReference type="Proteomes" id="UP000186922">
    <property type="component" value="Unassembled WGS sequence"/>
</dbReference>
<dbReference type="PROSITE" id="PS50078">
    <property type="entry name" value="POLO_BOX"/>
    <property type="match status" value="2"/>
</dbReference>
<keyword evidence="4" id="KW-0723">Serine/threonine-protein kinase</keyword>
<dbReference type="InterPro" id="IPR011009">
    <property type="entry name" value="Kinase-like_dom_sf"/>
</dbReference>
<dbReference type="GO" id="GO:0000776">
    <property type="term" value="C:kinetochore"/>
    <property type="evidence" value="ECO:0007669"/>
    <property type="project" value="TreeGrafter"/>
</dbReference>
<dbReference type="PROSITE" id="PS00108">
    <property type="entry name" value="PROTEIN_KINASE_ST"/>
    <property type="match status" value="1"/>
</dbReference>
<evidence type="ECO:0000256" key="5">
    <source>
        <dbReference type="ARBA" id="ARBA00022679"/>
    </source>
</evidence>
<keyword evidence="7" id="KW-0547">Nucleotide-binding</keyword>
<comment type="caution">
    <text evidence="14">The sequence shown here is derived from an EMBL/GenBank/DDBJ whole genome shotgun (WGS) entry which is preliminary data.</text>
</comment>
<dbReference type="CDD" id="cd14099">
    <property type="entry name" value="STKc_PLK"/>
    <property type="match status" value="1"/>
</dbReference>
<sequence length="575" mass="66147">MSKSSADVGIPDDVYDRKTQTWYKKGRFMGKGGFARCYELIDQNTKHVYAGKIVPKTLLQKPHHKDKMTLEIQIHREVRHQHIVGFHTFFEDEQNVYVLLELCSNRSLMELQKRRKAITEPEARYFLKQIVEACVYLHGRNIIHRDLKLSNVFINDKMDVKVGDFGLATKIDHIGQKKKTLCGTPNYLAPEILLKKGHSFEVDTWSVGCIVYTLLVGHPPFETSKLTDTYAKIKANEYNIPSRISQPARDLISLMLKPNPTDRPSMSSILQHKFFRTGHFPTGLPTSCLTMAPRAVGEPTRKPLTEVPHDVNQIPQQMKDEENPEAVPADHWLSDLYAQLSRMIASFGPAKVTVNNDHAEDPNQSPMIWVAKWVDYSDKYGLGYQLNDNSFGVLFNDSTKILLCNDGENMQYIDRDGMEHYFSFKTHPEPMRKKITLMEYFRNYMQENLVKTGENLTAREAAMQRLPWMRSWFRSRSAINMHLTNGTVQINFFCDHMKMILCPLMHAITIIYPDKSARTFKMNSLVEYGCTKEFQERVGYARSICEKMISCKSAGSGRLKLNEMKTQGFTSSEIA</sequence>
<proteinExistence type="predicted"/>
<dbReference type="InterPro" id="IPR036947">
    <property type="entry name" value="POLO_box_dom_sf"/>
</dbReference>
<evidence type="ECO:0000256" key="2">
    <source>
        <dbReference type="ARBA" id="ARBA00012424"/>
    </source>
</evidence>
<dbReference type="InterPro" id="IPR033695">
    <property type="entry name" value="POLO_box_2"/>
</dbReference>
<feature type="domain" description="POLO box" evidence="13">
    <location>
        <begin position="369"/>
        <end position="447"/>
    </location>
</feature>
<evidence type="ECO:0000313" key="14">
    <source>
        <dbReference type="EMBL" id="GAU87783.1"/>
    </source>
</evidence>
<dbReference type="FunFam" id="3.30.200.20:FF:000284">
    <property type="entry name" value="Serine/threonine-protein kinase PLK"/>
    <property type="match status" value="1"/>
</dbReference>
<dbReference type="CDD" id="cd13118">
    <property type="entry name" value="POLO_box_1"/>
    <property type="match status" value="1"/>
</dbReference>
<evidence type="ECO:0000256" key="3">
    <source>
        <dbReference type="ARBA" id="ARBA00022490"/>
    </source>
</evidence>
<evidence type="ECO:0000313" key="15">
    <source>
        <dbReference type="Proteomes" id="UP000186922"/>
    </source>
</evidence>
<dbReference type="FunFam" id="3.30.1120.30:FF:000001">
    <property type="entry name" value="Serine/threonine-protein kinase PLK"/>
    <property type="match status" value="1"/>
</dbReference>
<dbReference type="PANTHER" id="PTHR24345">
    <property type="entry name" value="SERINE/THREONINE-PROTEIN KINASE PLK"/>
    <property type="match status" value="1"/>
</dbReference>
<evidence type="ECO:0000256" key="7">
    <source>
        <dbReference type="ARBA" id="ARBA00022741"/>
    </source>
</evidence>
<name>A0A1D1UN58_RAMVA</name>
<dbReference type="GO" id="GO:0007052">
    <property type="term" value="P:mitotic spindle organization"/>
    <property type="evidence" value="ECO:0007669"/>
    <property type="project" value="TreeGrafter"/>
</dbReference>
<dbReference type="Pfam" id="PF00659">
    <property type="entry name" value="POLO_box"/>
    <property type="match status" value="2"/>
</dbReference>
<accession>A0A1D1UN58</accession>
<dbReference type="InterPro" id="IPR008271">
    <property type="entry name" value="Ser/Thr_kinase_AS"/>
</dbReference>
<evidence type="ECO:0000256" key="9">
    <source>
        <dbReference type="ARBA" id="ARBA00022840"/>
    </source>
</evidence>
<dbReference type="GO" id="GO:0000922">
    <property type="term" value="C:spindle pole"/>
    <property type="evidence" value="ECO:0007669"/>
    <property type="project" value="TreeGrafter"/>
</dbReference>
<keyword evidence="6" id="KW-0677">Repeat</keyword>
<dbReference type="Gene3D" id="3.30.1120.30">
    <property type="entry name" value="POLO box domain"/>
    <property type="match status" value="2"/>
</dbReference>
<dbReference type="SMART" id="SM00220">
    <property type="entry name" value="S_TKc"/>
    <property type="match status" value="1"/>
</dbReference>
<dbReference type="InterPro" id="IPR033701">
    <property type="entry name" value="POLO_box_1"/>
</dbReference>
<comment type="subcellular location">
    <subcellularLocation>
        <location evidence="1">Cytoplasm</location>
    </subcellularLocation>
</comment>
<dbReference type="EMBL" id="BDGG01000001">
    <property type="protein sequence ID" value="GAU87783.1"/>
    <property type="molecule type" value="Genomic_DNA"/>
</dbReference>
<gene>
    <name evidence="14" type="primary">RvY_00581-1</name>
    <name evidence="14" type="synonym">RvY_00581.1</name>
    <name evidence="14" type="ORF">RvY_00581</name>
</gene>
<dbReference type="Gene3D" id="1.10.510.10">
    <property type="entry name" value="Transferase(Phosphotransferase) domain 1"/>
    <property type="match status" value="1"/>
</dbReference>
<reference evidence="14 15" key="1">
    <citation type="journal article" date="2016" name="Nat. Commun.">
        <title>Extremotolerant tardigrade genome and improved radiotolerance of human cultured cells by tardigrade-unique protein.</title>
        <authorList>
            <person name="Hashimoto T."/>
            <person name="Horikawa D.D."/>
            <person name="Saito Y."/>
            <person name="Kuwahara H."/>
            <person name="Kozuka-Hata H."/>
            <person name="Shin-I T."/>
            <person name="Minakuchi Y."/>
            <person name="Ohishi K."/>
            <person name="Motoyama A."/>
            <person name="Aizu T."/>
            <person name="Enomoto A."/>
            <person name="Kondo K."/>
            <person name="Tanaka S."/>
            <person name="Hara Y."/>
            <person name="Koshikawa S."/>
            <person name="Sagara H."/>
            <person name="Miura T."/>
            <person name="Yokobori S."/>
            <person name="Miyagawa K."/>
            <person name="Suzuki Y."/>
            <person name="Kubo T."/>
            <person name="Oyama M."/>
            <person name="Kohara Y."/>
            <person name="Fujiyama A."/>
            <person name="Arakawa K."/>
            <person name="Katayama T."/>
            <person name="Toyoda A."/>
            <person name="Kunieda T."/>
        </authorList>
    </citation>
    <scope>NUCLEOTIDE SEQUENCE [LARGE SCALE GENOMIC DNA]</scope>
    <source>
        <strain evidence="14 15">YOKOZUNA-1</strain>
    </source>
</reference>
<evidence type="ECO:0000256" key="6">
    <source>
        <dbReference type="ARBA" id="ARBA00022737"/>
    </source>
</evidence>
<dbReference type="SUPFAM" id="SSF82615">
    <property type="entry name" value="Polo-box domain"/>
    <property type="match status" value="2"/>
</dbReference>
<dbReference type="GO" id="GO:0005737">
    <property type="term" value="C:cytoplasm"/>
    <property type="evidence" value="ECO:0007669"/>
    <property type="project" value="UniProtKB-SubCell"/>
</dbReference>
<dbReference type="Gene3D" id="3.30.200.20">
    <property type="entry name" value="Phosphorylase Kinase, domain 1"/>
    <property type="match status" value="1"/>
</dbReference>
<comment type="catalytic activity">
    <reaction evidence="11">
        <text>L-seryl-[protein] + ATP = O-phospho-L-seryl-[protein] + ADP + H(+)</text>
        <dbReference type="Rhea" id="RHEA:17989"/>
        <dbReference type="Rhea" id="RHEA-COMP:9863"/>
        <dbReference type="Rhea" id="RHEA-COMP:11604"/>
        <dbReference type="ChEBI" id="CHEBI:15378"/>
        <dbReference type="ChEBI" id="CHEBI:29999"/>
        <dbReference type="ChEBI" id="CHEBI:30616"/>
        <dbReference type="ChEBI" id="CHEBI:83421"/>
        <dbReference type="ChEBI" id="CHEBI:456216"/>
        <dbReference type="EC" id="2.7.11.21"/>
    </reaction>
</comment>
<keyword evidence="8" id="KW-0418">Kinase</keyword>
<protein>
    <recommendedName>
        <fullName evidence="2">polo kinase</fullName>
        <ecNumber evidence="2">2.7.11.21</ecNumber>
    </recommendedName>
</protein>
<feature type="domain" description="POLO box" evidence="13">
    <location>
        <begin position="468"/>
        <end position="550"/>
    </location>
</feature>
<keyword evidence="9" id="KW-0067">ATP-binding</keyword>
<dbReference type="AlphaFoldDB" id="A0A1D1UN58"/>
<dbReference type="GO" id="GO:0005634">
    <property type="term" value="C:nucleus"/>
    <property type="evidence" value="ECO:0007669"/>
    <property type="project" value="TreeGrafter"/>
</dbReference>
<evidence type="ECO:0000256" key="10">
    <source>
        <dbReference type="ARBA" id="ARBA00047802"/>
    </source>
</evidence>
<evidence type="ECO:0000259" key="13">
    <source>
        <dbReference type="PROSITE" id="PS50078"/>
    </source>
</evidence>
<dbReference type="InterPro" id="IPR000959">
    <property type="entry name" value="POLO_box_dom"/>
</dbReference>
<evidence type="ECO:0000259" key="12">
    <source>
        <dbReference type="PROSITE" id="PS50011"/>
    </source>
</evidence>
<keyword evidence="3" id="KW-0963">Cytoplasm</keyword>
<dbReference type="GO" id="GO:0005813">
    <property type="term" value="C:centrosome"/>
    <property type="evidence" value="ECO:0007669"/>
    <property type="project" value="TreeGrafter"/>
</dbReference>
<dbReference type="OrthoDB" id="408964at2759"/>
<dbReference type="CDD" id="cd13117">
    <property type="entry name" value="POLO_box_2"/>
    <property type="match status" value="1"/>
</dbReference>
<dbReference type="PROSITE" id="PS50011">
    <property type="entry name" value="PROTEIN_KINASE_DOM"/>
    <property type="match status" value="1"/>
</dbReference>
<dbReference type="PANTHER" id="PTHR24345:SF93">
    <property type="entry name" value="SERINE_THREONINE-PROTEIN KINASE PLK1"/>
    <property type="match status" value="1"/>
</dbReference>